<feature type="compositionally biased region" description="Basic and acidic residues" evidence="1">
    <location>
        <begin position="43"/>
        <end position="52"/>
    </location>
</feature>
<dbReference type="AlphaFoldDB" id="A0A2R4VPL7"/>
<dbReference type="KEGG" id="ahu:A6A40_14825"/>
<evidence type="ECO:0000313" key="3">
    <source>
        <dbReference type="Proteomes" id="UP000077405"/>
    </source>
</evidence>
<sequence length="222" mass="23334">MVGCSPIIDTMFEFNGLPVIPAEVGSQGARYGNRPSRLGSRLRGNDGQRSGDRLSGFRGRSSPPFPPMRHQSSNARSSRFRTLSVTKVQSRTPAASPKFRSHAESARMAASPKFKVQTLAARPDAIGRHQGSGGPVPQSRSAAAESIANRAGLAGNMAQDAMTTSEGRIGGGDRVHQDGDGIGTHRPVRGGTLCRNPPRLYRMTGGGGHAGAIVVATRCALH</sequence>
<feature type="compositionally biased region" description="Polar residues" evidence="1">
    <location>
        <begin position="70"/>
        <end position="93"/>
    </location>
</feature>
<evidence type="ECO:0000313" key="2">
    <source>
        <dbReference type="EMBL" id="AWB06378.1"/>
    </source>
</evidence>
<feature type="region of interest" description="Disordered" evidence="1">
    <location>
        <begin position="25"/>
        <end position="110"/>
    </location>
</feature>
<protein>
    <submittedName>
        <fullName evidence="2">Uncharacterized protein</fullName>
    </submittedName>
</protein>
<name>A0A2R4VPL7_9PROT</name>
<proteinExistence type="predicted"/>
<accession>A0A2R4VPL7</accession>
<evidence type="ECO:0000256" key="1">
    <source>
        <dbReference type="SAM" id="MobiDB-lite"/>
    </source>
</evidence>
<dbReference type="Proteomes" id="UP000077405">
    <property type="component" value="Chromosome"/>
</dbReference>
<reference evidence="2 3" key="1">
    <citation type="journal article" date="2013" name="Int. J. Syst. Evol. Microbiol.">
        <title>Azospirillum humicireducens sp. nov., a nitrogen-fixing bacterium isolated from a microbial fuel cell.</title>
        <authorList>
            <person name="Zhou S."/>
            <person name="Han L."/>
            <person name="Wang Y."/>
            <person name="Yang G."/>
            <person name="Zhuang L."/>
            <person name="Hu P."/>
        </authorList>
    </citation>
    <scope>NUCLEOTIDE SEQUENCE [LARGE SCALE GENOMIC DNA]</scope>
    <source>
        <strain evidence="2 3">SgZ-5</strain>
    </source>
</reference>
<dbReference type="EMBL" id="CP015285">
    <property type="protein sequence ID" value="AWB06378.1"/>
    <property type="molecule type" value="Genomic_DNA"/>
</dbReference>
<organism evidence="2 3">
    <name type="scientific">Azospirillum humicireducens</name>
    <dbReference type="NCBI Taxonomy" id="1226968"/>
    <lineage>
        <taxon>Bacteria</taxon>
        <taxon>Pseudomonadati</taxon>
        <taxon>Pseudomonadota</taxon>
        <taxon>Alphaproteobacteria</taxon>
        <taxon>Rhodospirillales</taxon>
        <taxon>Azospirillaceae</taxon>
        <taxon>Azospirillum</taxon>
    </lineage>
</organism>
<gene>
    <name evidence="2" type="ORF">A6A40_14825</name>
</gene>
<keyword evidence="3" id="KW-1185">Reference proteome</keyword>